<gene>
    <name evidence="1" type="ORF">V1633_30665</name>
</gene>
<reference evidence="1 2" key="1">
    <citation type="submission" date="2024-01" db="EMBL/GenBank/DDBJ databases">
        <title>Genome insights into Plantactinospora sonchi sp. nov.</title>
        <authorList>
            <person name="Wang L."/>
        </authorList>
    </citation>
    <scope>NUCLEOTIDE SEQUENCE [LARGE SCALE GENOMIC DNA]</scope>
    <source>
        <strain evidence="1 2">NEAU-QY2</strain>
    </source>
</reference>
<evidence type="ECO:0008006" key="3">
    <source>
        <dbReference type="Google" id="ProtNLM"/>
    </source>
</evidence>
<evidence type="ECO:0000313" key="1">
    <source>
        <dbReference type="EMBL" id="MEE6262853.1"/>
    </source>
</evidence>
<protein>
    <recommendedName>
        <fullName evidence="3">DUF1963 domain-containing protein</fullName>
    </recommendedName>
</protein>
<comment type="caution">
    <text evidence="1">The sequence shown here is derived from an EMBL/GenBank/DDBJ whole genome shotgun (WGS) entry which is preliminary data.</text>
</comment>
<evidence type="ECO:0000313" key="2">
    <source>
        <dbReference type="Proteomes" id="UP001332243"/>
    </source>
</evidence>
<name>A0ABU7S238_9ACTN</name>
<dbReference type="Gene3D" id="2.30.320.10">
    <property type="entry name" value="YwqG-like"/>
    <property type="match status" value="1"/>
</dbReference>
<dbReference type="Proteomes" id="UP001332243">
    <property type="component" value="Unassembled WGS sequence"/>
</dbReference>
<dbReference type="EMBL" id="JAZGQK010000032">
    <property type="protein sequence ID" value="MEE6262853.1"/>
    <property type="molecule type" value="Genomic_DNA"/>
</dbReference>
<accession>A0ABU7S238</accession>
<sequence>MGRVLGLSATVAAMAAVWRIANYHRAEAPVTEPVTKFGGQPVWLTRPEWPVSEGWDTPMRFVCQIALEPELAGAGPGRLAYVFVTHGDHGSDVEDFDPDVIFPDGGENAVIIQPGGVFDGPTSPLTSGPTLYDSDGSPAECTVELVRGEDPEHLPFDAYMALPPHDRDRYFQTLDQDKIGGTALLFNGDDWPEGGPWRPLLRLEADGKPFYLNLGASPVAFAFISTDGRHGCFLVQDS</sequence>
<organism evidence="1 2">
    <name type="scientific">Plantactinospora sonchi</name>
    <dbReference type="NCBI Taxonomy" id="1544735"/>
    <lineage>
        <taxon>Bacteria</taxon>
        <taxon>Bacillati</taxon>
        <taxon>Actinomycetota</taxon>
        <taxon>Actinomycetes</taxon>
        <taxon>Micromonosporales</taxon>
        <taxon>Micromonosporaceae</taxon>
        <taxon>Plantactinospora</taxon>
    </lineage>
</organism>
<dbReference type="SUPFAM" id="SSF103032">
    <property type="entry name" value="Hypothetical protein YwqG"/>
    <property type="match status" value="1"/>
</dbReference>
<proteinExistence type="predicted"/>
<dbReference type="InterPro" id="IPR035948">
    <property type="entry name" value="YwqG-like_sf"/>
</dbReference>
<keyword evidence="2" id="KW-1185">Reference proteome</keyword>
<dbReference type="RefSeq" id="WP_331217793.1">
    <property type="nucleotide sequence ID" value="NZ_JAZGQK010000032.1"/>
</dbReference>